<protein>
    <submittedName>
        <fullName evidence="7">ABC transporter substrate-binding protein</fullName>
    </submittedName>
</protein>
<dbReference type="PANTHER" id="PTHR30532:SF1">
    <property type="entry name" value="IRON(3+)-HYDROXAMATE-BINDING PROTEIN FHUD"/>
    <property type="match status" value="1"/>
</dbReference>
<comment type="similarity">
    <text evidence="2">Belongs to the bacterial solute-binding protein 8 family.</text>
</comment>
<evidence type="ECO:0000259" key="6">
    <source>
        <dbReference type="PROSITE" id="PS50983"/>
    </source>
</evidence>
<keyword evidence="3" id="KW-0813">Transport</keyword>
<reference evidence="8" key="1">
    <citation type="journal article" date="2019" name="Int. J. Syst. Evol. Microbiol.">
        <title>The Global Catalogue of Microorganisms (GCM) 10K type strain sequencing project: providing services to taxonomists for standard genome sequencing and annotation.</title>
        <authorList>
            <consortium name="The Broad Institute Genomics Platform"/>
            <consortium name="The Broad Institute Genome Sequencing Center for Infectious Disease"/>
            <person name="Wu L."/>
            <person name="Ma J."/>
        </authorList>
    </citation>
    <scope>NUCLEOTIDE SEQUENCE [LARGE SCALE GENOMIC DNA]</scope>
    <source>
        <strain evidence="8">CCUG 36956</strain>
    </source>
</reference>
<dbReference type="Pfam" id="PF01497">
    <property type="entry name" value="Peripla_BP_2"/>
    <property type="match status" value="1"/>
</dbReference>
<evidence type="ECO:0000256" key="4">
    <source>
        <dbReference type="ARBA" id="ARBA00022729"/>
    </source>
</evidence>
<evidence type="ECO:0000313" key="8">
    <source>
        <dbReference type="Proteomes" id="UP001596223"/>
    </source>
</evidence>
<dbReference type="RefSeq" id="WP_378602602.1">
    <property type="nucleotide sequence ID" value="NZ_JBHSQN010000003.1"/>
</dbReference>
<keyword evidence="4 5" id="KW-0732">Signal</keyword>
<name>A0ABW1JQB2_9NOCA</name>
<feature type="signal peptide" evidence="5">
    <location>
        <begin position="1"/>
        <end position="23"/>
    </location>
</feature>
<dbReference type="SUPFAM" id="SSF53807">
    <property type="entry name" value="Helical backbone' metal receptor"/>
    <property type="match status" value="1"/>
</dbReference>
<keyword evidence="8" id="KW-1185">Reference proteome</keyword>
<dbReference type="EMBL" id="JBHSQN010000003">
    <property type="protein sequence ID" value="MFC6011284.1"/>
    <property type="molecule type" value="Genomic_DNA"/>
</dbReference>
<dbReference type="PROSITE" id="PS51257">
    <property type="entry name" value="PROKAR_LIPOPROTEIN"/>
    <property type="match status" value="1"/>
</dbReference>
<feature type="domain" description="Fe/B12 periplasmic-binding" evidence="6">
    <location>
        <begin position="64"/>
        <end position="333"/>
    </location>
</feature>
<organism evidence="7 8">
    <name type="scientific">Nocardia lasii</name>
    <dbReference type="NCBI Taxonomy" id="1616107"/>
    <lineage>
        <taxon>Bacteria</taxon>
        <taxon>Bacillati</taxon>
        <taxon>Actinomycetota</taxon>
        <taxon>Actinomycetes</taxon>
        <taxon>Mycobacteriales</taxon>
        <taxon>Nocardiaceae</taxon>
        <taxon>Nocardia</taxon>
    </lineage>
</organism>
<comment type="caution">
    <text evidence="7">The sequence shown here is derived from an EMBL/GenBank/DDBJ whole genome shotgun (WGS) entry which is preliminary data.</text>
</comment>
<gene>
    <name evidence="7" type="ORF">ACFP3H_09505</name>
</gene>
<dbReference type="InterPro" id="IPR002491">
    <property type="entry name" value="ABC_transptr_periplasmic_BD"/>
</dbReference>
<evidence type="ECO:0000313" key="7">
    <source>
        <dbReference type="EMBL" id="MFC6011284.1"/>
    </source>
</evidence>
<dbReference type="PANTHER" id="PTHR30532">
    <property type="entry name" value="IRON III DICITRATE-BINDING PERIPLASMIC PROTEIN"/>
    <property type="match status" value="1"/>
</dbReference>
<dbReference type="PROSITE" id="PS50983">
    <property type="entry name" value="FE_B12_PBP"/>
    <property type="match status" value="1"/>
</dbReference>
<evidence type="ECO:0000256" key="5">
    <source>
        <dbReference type="SAM" id="SignalP"/>
    </source>
</evidence>
<evidence type="ECO:0000256" key="2">
    <source>
        <dbReference type="ARBA" id="ARBA00008814"/>
    </source>
</evidence>
<proteinExistence type="inferred from homology"/>
<evidence type="ECO:0000256" key="3">
    <source>
        <dbReference type="ARBA" id="ARBA00022448"/>
    </source>
</evidence>
<feature type="chain" id="PRO_5046321538" evidence="5">
    <location>
        <begin position="24"/>
        <end position="333"/>
    </location>
</feature>
<evidence type="ECO:0000256" key="1">
    <source>
        <dbReference type="ARBA" id="ARBA00004196"/>
    </source>
</evidence>
<comment type="subcellular location">
    <subcellularLocation>
        <location evidence="1">Cell envelope</location>
    </subcellularLocation>
</comment>
<dbReference type="Proteomes" id="UP001596223">
    <property type="component" value="Unassembled WGS sequence"/>
</dbReference>
<accession>A0ABW1JQB2</accession>
<sequence>MSRLSLARIRPGARAVVAALAVAGLVAGCGGSDSGSTDSTSAAPETRVVTGTALGDVEVPGEPKRVIAGWLVGTLLVDNGITPVGMFDDLKLNASPTALAKVKDVPSVGGVETSVNLEKIVELKPDLIVTMVRPGMKGIDLDALKDIAPTVAIEINDPTGVWANYGKVAEVVGKGADAKQRLSDLDKTWAEIAIANKDKIAGIGEVVYAEGSAQAGNFQIGTNKALSYERLTKSGLTYYTGADPNPARYNQQISLEDLPRLASAKAIFFEADITGKPTARTQALLDSPVFKALPAVAAGNVFALRTPYAYTFEAAGLQAEDIRNAITTFKSAA</sequence>
<dbReference type="InterPro" id="IPR051313">
    <property type="entry name" value="Bact_iron-sidero_bind"/>
</dbReference>
<dbReference type="Gene3D" id="3.40.50.1980">
    <property type="entry name" value="Nitrogenase molybdenum iron protein domain"/>
    <property type="match status" value="2"/>
</dbReference>